<name>A0A7I8LC89_SPIIN</name>
<dbReference type="AlphaFoldDB" id="A0A7I8LC89"/>
<evidence type="ECO:0000313" key="2">
    <source>
        <dbReference type="Proteomes" id="UP000663760"/>
    </source>
</evidence>
<proteinExistence type="predicted"/>
<sequence length="27" mass="3377">MQWVLLYIHEMRKRRKCPARSQNPPTH</sequence>
<gene>
    <name evidence="1" type="ORF">SI8410_14018287</name>
</gene>
<dbReference type="Proteomes" id="UP000663760">
    <property type="component" value="Chromosome 14"/>
</dbReference>
<accession>A0A7I8LC89</accession>
<protein>
    <submittedName>
        <fullName evidence="1">Uncharacterized protein</fullName>
    </submittedName>
</protein>
<dbReference type="EMBL" id="LR746277">
    <property type="protein sequence ID" value="CAA7407609.1"/>
    <property type="molecule type" value="Genomic_DNA"/>
</dbReference>
<organism evidence="1 2">
    <name type="scientific">Spirodela intermedia</name>
    <name type="common">Intermediate duckweed</name>
    <dbReference type="NCBI Taxonomy" id="51605"/>
    <lineage>
        <taxon>Eukaryota</taxon>
        <taxon>Viridiplantae</taxon>
        <taxon>Streptophyta</taxon>
        <taxon>Embryophyta</taxon>
        <taxon>Tracheophyta</taxon>
        <taxon>Spermatophyta</taxon>
        <taxon>Magnoliopsida</taxon>
        <taxon>Liliopsida</taxon>
        <taxon>Araceae</taxon>
        <taxon>Lemnoideae</taxon>
        <taxon>Spirodela</taxon>
    </lineage>
</organism>
<keyword evidence="2" id="KW-1185">Reference proteome</keyword>
<reference evidence="1" key="1">
    <citation type="submission" date="2020-02" db="EMBL/GenBank/DDBJ databases">
        <authorList>
            <person name="Scholz U."/>
            <person name="Mascher M."/>
            <person name="Fiebig A."/>
        </authorList>
    </citation>
    <scope>NUCLEOTIDE SEQUENCE</scope>
</reference>
<evidence type="ECO:0000313" key="1">
    <source>
        <dbReference type="EMBL" id="CAA7407609.1"/>
    </source>
</evidence>